<dbReference type="RefSeq" id="WP_406853653.1">
    <property type="nucleotide sequence ID" value="NZ_CP157484.1"/>
</dbReference>
<proteinExistence type="predicted"/>
<feature type="chain" id="PRO_5043717044" description="Pentapeptide MXKDX repeat protein" evidence="2">
    <location>
        <begin position="22"/>
        <end position="78"/>
    </location>
</feature>
<sequence>MMKTMMLAAGLAIAIPGLALAQSPTSSTPGQTGSRSMMQGDAGASARTGMDMSTGSSRKMTRSHKTMKHSRKRMHRAM</sequence>
<feature type="compositionally biased region" description="Low complexity" evidence="1">
    <location>
        <begin position="18"/>
        <end position="34"/>
    </location>
</feature>
<gene>
    <name evidence="3" type="ORF">ABEG18_13910</name>
</gene>
<name>A0AAU7J9D8_9HYPH</name>
<evidence type="ECO:0000256" key="2">
    <source>
        <dbReference type="SAM" id="SignalP"/>
    </source>
</evidence>
<organism evidence="3">
    <name type="scientific">Alsobacter sp. KACC 23698</name>
    <dbReference type="NCBI Taxonomy" id="3149229"/>
    <lineage>
        <taxon>Bacteria</taxon>
        <taxon>Pseudomonadati</taxon>
        <taxon>Pseudomonadota</taxon>
        <taxon>Alphaproteobacteria</taxon>
        <taxon>Hyphomicrobiales</taxon>
        <taxon>Alsobacteraceae</taxon>
        <taxon>Alsobacter</taxon>
    </lineage>
</organism>
<dbReference type="AlphaFoldDB" id="A0AAU7J9D8"/>
<protein>
    <recommendedName>
        <fullName evidence="4">Pentapeptide MXKDX repeat protein</fullName>
    </recommendedName>
</protein>
<reference evidence="3" key="1">
    <citation type="submission" date="2024-05" db="EMBL/GenBank/DDBJ databases">
        <authorList>
            <person name="Kim S."/>
            <person name="Heo J."/>
            <person name="Choi H."/>
            <person name="Choi Y."/>
            <person name="Kwon S.-W."/>
            <person name="Kim Y."/>
        </authorList>
    </citation>
    <scope>NUCLEOTIDE SEQUENCE</scope>
    <source>
        <strain evidence="3">KACC 23698</strain>
    </source>
</reference>
<feature type="region of interest" description="Disordered" evidence="1">
    <location>
        <begin position="18"/>
        <end position="78"/>
    </location>
</feature>
<accession>A0AAU7J9D8</accession>
<evidence type="ECO:0000313" key="3">
    <source>
        <dbReference type="EMBL" id="XBO36837.1"/>
    </source>
</evidence>
<evidence type="ECO:0000256" key="1">
    <source>
        <dbReference type="SAM" id="MobiDB-lite"/>
    </source>
</evidence>
<dbReference type="EMBL" id="CP157484">
    <property type="protein sequence ID" value="XBO36837.1"/>
    <property type="molecule type" value="Genomic_DNA"/>
</dbReference>
<evidence type="ECO:0008006" key="4">
    <source>
        <dbReference type="Google" id="ProtNLM"/>
    </source>
</evidence>
<keyword evidence="2" id="KW-0732">Signal</keyword>
<feature type="compositionally biased region" description="Basic residues" evidence="1">
    <location>
        <begin position="59"/>
        <end position="78"/>
    </location>
</feature>
<feature type="signal peptide" evidence="2">
    <location>
        <begin position="1"/>
        <end position="21"/>
    </location>
</feature>